<dbReference type="PANTHER" id="PTHR10050">
    <property type="entry name" value="DOLICHYL-PHOSPHATE-MANNOSE--PROTEIN MANNOSYLTRANSFERASE"/>
    <property type="match status" value="1"/>
</dbReference>
<keyword evidence="8" id="KW-0677">Repeat</keyword>
<comment type="catalytic activity">
    <reaction evidence="14">
        <text>a di-trans,poly-cis-dolichyl beta-D-mannosyl phosphate + L-seryl-[protein] = 3-O-(alpha-D-mannosyl)-L-seryl-[protein] + a di-trans,poly-cis-dolichyl phosphate + H(+)</text>
        <dbReference type="Rhea" id="RHEA:17377"/>
        <dbReference type="Rhea" id="RHEA-COMP:9863"/>
        <dbReference type="Rhea" id="RHEA-COMP:13546"/>
        <dbReference type="Rhea" id="RHEA-COMP:19498"/>
        <dbReference type="Rhea" id="RHEA-COMP:19501"/>
        <dbReference type="ChEBI" id="CHEBI:15378"/>
        <dbReference type="ChEBI" id="CHEBI:29999"/>
        <dbReference type="ChEBI" id="CHEBI:57683"/>
        <dbReference type="ChEBI" id="CHEBI:58211"/>
        <dbReference type="ChEBI" id="CHEBI:137321"/>
        <dbReference type="EC" id="2.4.1.109"/>
    </reaction>
</comment>
<evidence type="ECO:0000256" key="14">
    <source>
        <dbReference type="ARBA" id="ARBA00045102"/>
    </source>
</evidence>
<keyword evidence="19" id="KW-1185">Reference proteome</keyword>
<evidence type="ECO:0000256" key="6">
    <source>
        <dbReference type="ARBA" id="ARBA00022679"/>
    </source>
</evidence>
<feature type="transmembrane region" description="Helical" evidence="15">
    <location>
        <begin position="75"/>
        <end position="97"/>
    </location>
</feature>
<dbReference type="SUPFAM" id="SSF82109">
    <property type="entry name" value="MIR domain"/>
    <property type="match status" value="1"/>
</dbReference>
<dbReference type="GO" id="GO:0005783">
    <property type="term" value="C:endoplasmic reticulum"/>
    <property type="evidence" value="ECO:0000318"/>
    <property type="project" value="GO_Central"/>
</dbReference>
<dbReference type="PANTHER" id="PTHR10050:SF46">
    <property type="entry name" value="PROTEIN O-MANNOSYL-TRANSFERASE 2"/>
    <property type="match status" value="1"/>
</dbReference>
<dbReference type="Pfam" id="PF16192">
    <property type="entry name" value="PMT_4TMC"/>
    <property type="match status" value="1"/>
</dbReference>
<keyword evidence="9" id="KW-0256">Endoplasmic reticulum</keyword>
<dbReference type="GO" id="GO:0004169">
    <property type="term" value="F:dolichyl-phosphate-mannose-protein mannosyltransferase activity"/>
    <property type="evidence" value="ECO:0000318"/>
    <property type="project" value="GO_Central"/>
</dbReference>
<dbReference type="FunCoup" id="B7QMI1">
    <property type="interactions" value="387"/>
</dbReference>
<evidence type="ECO:0000256" key="13">
    <source>
        <dbReference type="ARBA" id="ARBA00045085"/>
    </source>
</evidence>
<comment type="pathway">
    <text evidence="2">Protein modification; protein glycosylation.</text>
</comment>
<evidence type="ECO:0000256" key="1">
    <source>
        <dbReference type="ARBA" id="ARBA00004477"/>
    </source>
</evidence>
<keyword evidence="7 15" id="KW-0812">Transmembrane</keyword>
<organism>
    <name type="scientific">Ixodes scapularis</name>
    <name type="common">Black-legged tick</name>
    <name type="synonym">Deer tick</name>
    <dbReference type="NCBI Taxonomy" id="6945"/>
    <lineage>
        <taxon>Eukaryota</taxon>
        <taxon>Metazoa</taxon>
        <taxon>Ecdysozoa</taxon>
        <taxon>Arthropoda</taxon>
        <taxon>Chelicerata</taxon>
        <taxon>Arachnida</taxon>
        <taxon>Acari</taxon>
        <taxon>Parasitiformes</taxon>
        <taxon>Ixodida</taxon>
        <taxon>Ixodoidea</taxon>
        <taxon>Ixodidae</taxon>
        <taxon>Ixodinae</taxon>
        <taxon>Ixodes</taxon>
    </lineage>
</organism>
<sequence>FSALRCCKFYHLLCYSWDETHFGKMGSWYINRTFFFDVHPPLGKMLIGLSGKLTGYNGTFAFGKPGDKYEDHNYAGMRIFCALLGSMVSPFSFVIVWELSRSLTAATAMKNAVLSDVGLVTLSQYILLDPILMFFIVGAFMSIVDWHLCPFRPFSRIWWTWLVISGMFLSCAISVKFVGLFVVLLVGLYTAHDLWVHLGNLEQSLAQVAKHFASRALCLILLPVCLYMFYFYIHLQVLYKRSSGNLFVSGAGGEAFCQQGALPDTLARVPLHVAYGAQLTLKNHRTGGAYLHSHWHLYPEGLGARQQQVTTYSHKDDNNQWIIKKYDQQPDLRNKTVDLVRSGDIIRLEHVTTKNCTPQGAAPVTKSTTNTPCLSQNGTGDANDVWRIEVVGGAPGEVIQTVTTKFKLIHYLTGCALHSHNKQLPKWGYEQMEVSCNPNVRDKNTLWNVEDNHYPHLPNVSFEAYAPGFLKMFLESHAVMLQGNAGLKPKEGEVTSRPWQWPINYKGQFFSGVQYRIYLLGNPVIWWGNLVCMALYFAMQTCLLIRQKRGYLGSPSTRERDAKMSRAAVWLIIGWALHYIPFYGMGRVLYFHHYFPALIFSSMLSGVVLDYLLQVIPSYLPAKVKQSAYHWILGSYLAVITYSFYLFSPLAYGMDGSISIHENSTMHGLRWLDTWEF</sequence>
<dbReference type="AlphaFoldDB" id="B7QMI1"/>
<evidence type="ECO:0000256" key="4">
    <source>
        <dbReference type="ARBA" id="ARBA00012839"/>
    </source>
</evidence>
<dbReference type="EMBL" id="ABJB010950638">
    <property type="status" value="NOT_ANNOTATED_CDS"/>
    <property type="molecule type" value="Genomic_DNA"/>
</dbReference>
<evidence type="ECO:0000313" key="19">
    <source>
        <dbReference type="Proteomes" id="UP000001555"/>
    </source>
</evidence>
<feature type="transmembrane region" description="Helical" evidence="15">
    <location>
        <begin position="597"/>
        <end position="616"/>
    </location>
</feature>
<feature type="transmembrane region" description="Helical" evidence="15">
    <location>
        <begin position="524"/>
        <end position="546"/>
    </location>
</feature>
<evidence type="ECO:0007829" key="20">
    <source>
        <dbReference type="PeptideAtlas" id="B7QMI1"/>
    </source>
</evidence>
<feature type="transmembrane region" description="Helical" evidence="15">
    <location>
        <begin position="161"/>
        <end position="191"/>
    </location>
</feature>
<dbReference type="Proteomes" id="UP000001555">
    <property type="component" value="Unassembled WGS sequence"/>
</dbReference>
<dbReference type="SMART" id="SM00472">
    <property type="entry name" value="MIR"/>
    <property type="match status" value="3"/>
</dbReference>
<name>B7QMI1_IXOSC</name>
<dbReference type="VEuPathDB" id="VectorBase:ISCW023197"/>
<dbReference type="EMBL" id="ABJB010478407">
    <property type="status" value="NOT_ANNOTATED_CDS"/>
    <property type="molecule type" value="Genomic_DNA"/>
</dbReference>
<dbReference type="InterPro" id="IPR016093">
    <property type="entry name" value="MIR_motif"/>
</dbReference>
<protein>
    <recommendedName>
        <fullName evidence="12">Protein O-mannosyl-transferase 2</fullName>
        <ecNumber evidence="4">2.4.1.109</ecNumber>
    </recommendedName>
</protein>
<comment type="subcellular location">
    <subcellularLocation>
        <location evidence="1">Endoplasmic reticulum membrane</location>
        <topology evidence="1">Multi-pass membrane protein</topology>
    </subcellularLocation>
</comment>
<dbReference type="InterPro" id="IPR003342">
    <property type="entry name" value="ArnT-like_N"/>
</dbReference>
<evidence type="ECO:0000259" key="16">
    <source>
        <dbReference type="PROSITE" id="PS50919"/>
    </source>
</evidence>
<dbReference type="Pfam" id="PF02815">
    <property type="entry name" value="MIR"/>
    <property type="match status" value="1"/>
</dbReference>
<dbReference type="Gene3D" id="2.80.10.50">
    <property type="match status" value="1"/>
</dbReference>
<dbReference type="EC" id="2.4.1.109" evidence="4"/>
<dbReference type="EnsemblMetazoa" id="ISCW023197-RA">
    <property type="protein sequence ID" value="ISCW023197-PA"/>
    <property type="gene ID" value="ISCW023197"/>
</dbReference>
<feature type="transmembrane region" description="Helical" evidence="15">
    <location>
        <begin position="628"/>
        <end position="647"/>
    </location>
</feature>
<feature type="transmembrane region" description="Helical" evidence="15">
    <location>
        <begin position="567"/>
        <end position="585"/>
    </location>
</feature>
<evidence type="ECO:0000256" key="2">
    <source>
        <dbReference type="ARBA" id="ARBA00004922"/>
    </source>
</evidence>
<comment type="similarity">
    <text evidence="3">Belongs to the glycosyltransferase 39 family.</text>
</comment>
<dbReference type="CDD" id="cd23282">
    <property type="entry name" value="beta-trefoil_MIR_POMT2"/>
    <property type="match status" value="1"/>
</dbReference>
<dbReference type="EMBL" id="ABJB010078549">
    <property type="status" value="NOT_ANNOTATED_CDS"/>
    <property type="molecule type" value="Genomic_DNA"/>
</dbReference>
<dbReference type="InterPro" id="IPR027005">
    <property type="entry name" value="PMT-like"/>
</dbReference>
<keyword evidence="10 15" id="KW-1133">Transmembrane helix</keyword>
<dbReference type="InterPro" id="IPR036300">
    <property type="entry name" value="MIR_dom_sf"/>
</dbReference>
<evidence type="ECO:0000256" key="10">
    <source>
        <dbReference type="ARBA" id="ARBA00022989"/>
    </source>
</evidence>
<dbReference type="HOGENOM" id="CLU_008438_5_0_1"/>
<evidence type="ECO:0000256" key="3">
    <source>
        <dbReference type="ARBA" id="ARBA00007222"/>
    </source>
</evidence>
<evidence type="ECO:0000313" key="17">
    <source>
        <dbReference type="EMBL" id="EEC20053.1"/>
    </source>
</evidence>
<dbReference type="PROSITE" id="PS50919">
    <property type="entry name" value="MIR"/>
    <property type="match status" value="2"/>
</dbReference>
<feature type="domain" description="MIR" evidence="16">
    <location>
        <begin position="270"/>
        <end position="326"/>
    </location>
</feature>
<dbReference type="STRING" id="6945.B7QMI1"/>
<comment type="catalytic activity">
    <reaction evidence="13">
        <text>a di-trans,poly-cis-dolichyl beta-D-mannosyl phosphate + L-threonyl-[protein] = 3-O-(alpha-D-mannosyl)-L-threonyl-[protein] + a di-trans,poly-cis-dolichyl phosphate + H(+)</text>
        <dbReference type="Rhea" id="RHEA:53396"/>
        <dbReference type="Rhea" id="RHEA-COMP:11060"/>
        <dbReference type="Rhea" id="RHEA-COMP:13547"/>
        <dbReference type="Rhea" id="RHEA-COMP:19498"/>
        <dbReference type="Rhea" id="RHEA-COMP:19501"/>
        <dbReference type="ChEBI" id="CHEBI:15378"/>
        <dbReference type="ChEBI" id="CHEBI:30013"/>
        <dbReference type="ChEBI" id="CHEBI:57683"/>
        <dbReference type="ChEBI" id="CHEBI:58211"/>
        <dbReference type="ChEBI" id="CHEBI:137323"/>
        <dbReference type="EC" id="2.4.1.109"/>
    </reaction>
</comment>
<dbReference type="GO" id="GO:0035269">
    <property type="term" value="P:protein O-linked glycosylation via mannose"/>
    <property type="evidence" value="ECO:0000318"/>
    <property type="project" value="GO_Central"/>
</dbReference>
<evidence type="ECO:0000256" key="11">
    <source>
        <dbReference type="ARBA" id="ARBA00023136"/>
    </source>
</evidence>
<evidence type="ECO:0000256" key="15">
    <source>
        <dbReference type="SAM" id="Phobius"/>
    </source>
</evidence>
<dbReference type="Pfam" id="PF02366">
    <property type="entry name" value="PMT"/>
    <property type="match status" value="1"/>
</dbReference>
<keyword evidence="5 17" id="KW-0328">Glycosyltransferase</keyword>
<feature type="non-terminal residue" evidence="17">
    <location>
        <position position="1"/>
    </location>
</feature>
<reference evidence="18" key="2">
    <citation type="submission" date="2020-05" db="UniProtKB">
        <authorList>
            <consortium name="EnsemblMetazoa"/>
        </authorList>
    </citation>
    <scope>IDENTIFICATION</scope>
    <source>
        <strain evidence="18">wikel</strain>
    </source>
</reference>
<feature type="transmembrane region" description="Helical" evidence="15">
    <location>
        <begin position="117"/>
        <end position="141"/>
    </location>
</feature>
<feature type="transmembrane region" description="Helical" evidence="15">
    <location>
        <begin position="212"/>
        <end position="233"/>
    </location>
</feature>
<dbReference type="EMBL" id="DS971485">
    <property type="protein sequence ID" value="EEC20053.1"/>
    <property type="molecule type" value="Genomic_DNA"/>
</dbReference>
<dbReference type="VEuPathDB" id="VectorBase:ISCP_028035"/>
<evidence type="ECO:0000313" key="18">
    <source>
        <dbReference type="EnsemblMetazoa" id="ISCW023197-PA"/>
    </source>
</evidence>
<keyword evidence="20" id="KW-1267">Proteomics identification</keyword>
<gene>
    <name evidence="17" type="ORF">IscW_ISCW023197</name>
</gene>
<dbReference type="VEuPathDB" id="VectorBase:ISCI023197"/>
<dbReference type="InterPro" id="IPR032421">
    <property type="entry name" value="PMT_4TMC"/>
</dbReference>
<evidence type="ECO:0000256" key="9">
    <source>
        <dbReference type="ARBA" id="ARBA00022824"/>
    </source>
</evidence>
<keyword evidence="11 15" id="KW-0472">Membrane</keyword>
<dbReference type="OrthoDB" id="5561486at2759"/>
<feature type="domain" description="MIR" evidence="16">
    <location>
        <begin position="396"/>
        <end position="452"/>
    </location>
</feature>
<dbReference type="PaxDb" id="6945-B7QMI1"/>
<evidence type="ECO:0000256" key="7">
    <source>
        <dbReference type="ARBA" id="ARBA00022692"/>
    </source>
</evidence>
<dbReference type="EMBL" id="ABJB010199034">
    <property type="status" value="NOT_ANNOTATED_CDS"/>
    <property type="molecule type" value="Genomic_DNA"/>
</dbReference>
<reference evidence="17 19" key="1">
    <citation type="submission" date="2008-03" db="EMBL/GenBank/DDBJ databases">
        <title>Annotation of Ixodes scapularis.</title>
        <authorList>
            <consortium name="Ixodes scapularis Genome Project Consortium"/>
            <person name="Caler E."/>
            <person name="Hannick L.I."/>
            <person name="Bidwell S."/>
            <person name="Joardar V."/>
            <person name="Thiagarajan M."/>
            <person name="Amedeo P."/>
            <person name="Galinsky K.J."/>
            <person name="Schobel S."/>
            <person name="Inman J."/>
            <person name="Hostetler J."/>
            <person name="Miller J."/>
            <person name="Hammond M."/>
            <person name="Megy K."/>
            <person name="Lawson D."/>
            <person name="Kodira C."/>
            <person name="Sutton G."/>
            <person name="Meyer J."/>
            <person name="Hill C.A."/>
            <person name="Birren B."/>
            <person name="Nene V."/>
            <person name="Collins F."/>
            <person name="Alarcon-Chaidez F."/>
            <person name="Wikel S."/>
            <person name="Strausberg R."/>
        </authorList>
    </citation>
    <scope>NUCLEOTIDE SEQUENCE [LARGE SCALE GENOMIC DNA]</scope>
    <source>
        <strain evidence="19">Wikel</strain>
        <strain evidence="17">Wikel colony</strain>
    </source>
</reference>
<accession>B7QMI1</accession>
<evidence type="ECO:0000256" key="8">
    <source>
        <dbReference type="ARBA" id="ARBA00022737"/>
    </source>
</evidence>
<dbReference type="GO" id="GO:0005789">
    <property type="term" value="C:endoplasmic reticulum membrane"/>
    <property type="evidence" value="ECO:0007669"/>
    <property type="project" value="UniProtKB-SubCell"/>
</dbReference>
<dbReference type="UniPathway" id="UPA00378"/>
<evidence type="ECO:0000256" key="5">
    <source>
        <dbReference type="ARBA" id="ARBA00022676"/>
    </source>
</evidence>
<keyword evidence="6 17" id="KW-0808">Transferase</keyword>
<evidence type="ECO:0000256" key="12">
    <source>
        <dbReference type="ARBA" id="ARBA00039583"/>
    </source>
</evidence>
<proteinExistence type="evidence at protein level"/>